<dbReference type="InterPro" id="IPR000551">
    <property type="entry name" value="MerR-type_HTH_dom"/>
</dbReference>
<evidence type="ECO:0000256" key="1">
    <source>
        <dbReference type="ARBA" id="ARBA00022491"/>
    </source>
</evidence>
<keyword evidence="2" id="KW-0805">Transcription regulation</keyword>
<dbReference type="PANTHER" id="PTHR30204:SF69">
    <property type="entry name" value="MERR-FAMILY TRANSCRIPTIONAL REGULATOR"/>
    <property type="match status" value="1"/>
</dbReference>
<keyword evidence="7" id="KW-1185">Reference proteome</keyword>
<dbReference type="Gene3D" id="1.10.1660.10">
    <property type="match status" value="1"/>
</dbReference>
<dbReference type="InParanoid" id="A0A7X0JUB6"/>
<dbReference type="SUPFAM" id="SSF46955">
    <property type="entry name" value="Putative DNA-binding domain"/>
    <property type="match status" value="1"/>
</dbReference>
<accession>A0A7X0JUB6</accession>
<dbReference type="EMBL" id="JACHHT010000002">
    <property type="protein sequence ID" value="MBB6522307.1"/>
    <property type="molecule type" value="Genomic_DNA"/>
</dbReference>
<dbReference type="RefSeq" id="WP_166846181.1">
    <property type="nucleotide sequence ID" value="NZ_JAAONY010000002.1"/>
</dbReference>
<organism evidence="6 7">
    <name type="scientific">Pseudoteredinibacter isoporae</name>
    <dbReference type="NCBI Taxonomy" id="570281"/>
    <lineage>
        <taxon>Bacteria</taxon>
        <taxon>Pseudomonadati</taxon>
        <taxon>Pseudomonadota</taxon>
        <taxon>Gammaproteobacteria</taxon>
        <taxon>Cellvibrionales</taxon>
        <taxon>Cellvibrionaceae</taxon>
        <taxon>Pseudoteredinibacter</taxon>
    </lineage>
</organism>
<name>A0A7X0JUB6_9GAMM</name>
<dbReference type="PANTHER" id="PTHR30204">
    <property type="entry name" value="REDOX-CYCLING DRUG-SENSING TRANSCRIPTIONAL ACTIVATOR SOXR"/>
    <property type="match status" value="1"/>
</dbReference>
<dbReference type="InterPro" id="IPR047057">
    <property type="entry name" value="MerR_fam"/>
</dbReference>
<dbReference type="Proteomes" id="UP000528457">
    <property type="component" value="Unassembled WGS sequence"/>
</dbReference>
<keyword evidence="1" id="KW-0678">Repressor</keyword>
<comment type="caution">
    <text evidence="6">The sequence shown here is derived from an EMBL/GenBank/DDBJ whole genome shotgun (WGS) entry which is preliminary data.</text>
</comment>
<evidence type="ECO:0000256" key="2">
    <source>
        <dbReference type="ARBA" id="ARBA00023015"/>
    </source>
</evidence>
<keyword evidence="4" id="KW-0804">Transcription</keyword>
<dbReference type="GO" id="GO:0003700">
    <property type="term" value="F:DNA-binding transcription factor activity"/>
    <property type="evidence" value="ECO:0007669"/>
    <property type="project" value="InterPro"/>
</dbReference>
<dbReference type="SMART" id="SM00422">
    <property type="entry name" value="HTH_MERR"/>
    <property type="match status" value="1"/>
</dbReference>
<reference evidence="6 7" key="1">
    <citation type="submission" date="2020-08" db="EMBL/GenBank/DDBJ databases">
        <title>Genomic Encyclopedia of Type Strains, Phase IV (KMG-IV): sequencing the most valuable type-strain genomes for metagenomic binning, comparative biology and taxonomic classification.</title>
        <authorList>
            <person name="Goeker M."/>
        </authorList>
    </citation>
    <scope>NUCLEOTIDE SEQUENCE [LARGE SCALE GENOMIC DNA]</scope>
    <source>
        <strain evidence="6 7">DSM 22368</strain>
    </source>
</reference>
<feature type="domain" description="HTH merR-type" evidence="5">
    <location>
        <begin position="1"/>
        <end position="70"/>
    </location>
</feature>
<evidence type="ECO:0000313" key="7">
    <source>
        <dbReference type="Proteomes" id="UP000528457"/>
    </source>
</evidence>
<evidence type="ECO:0000313" key="6">
    <source>
        <dbReference type="EMBL" id="MBB6522307.1"/>
    </source>
</evidence>
<dbReference type="Pfam" id="PF13411">
    <property type="entry name" value="MerR_1"/>
    <property type="match status" value="1"/>
</dbReference>
<keyword evidence="3 6" id="KW-0238">DNA-binding</keyword>
<gene>
    <name evidence="6" type="ORF">HNR48_002592</name>
</gene>
<dbReference type="InterPro" id="IPR009061">
    <property type="entry name" value="DNA-bd_dom_put_sf"/>
</dbReference>
<proteinExistence type="predicted"/>
<evidence type="ECO:0000259" key="5">
    <source>
        <dbReference type="PROSITE" id="PS50937"/>
    </source>
</evidence>
<dbReference type="PRINTS" id="PR00040">
    <property type="entry name" value="HTHMERR"/>
</dbReference>
<dbReference type="AlphaFoldDB" id="A0A7X0JUB6"/>
<evidence type="ECO:0000256" key="4">
    <source>
        <dbReference type="ARBA" id="ARBA00023163"/>
    </source>
</evidence>
<evidence type="ECO:0000256" key="3">
    <source>
        <dbReference type="ARBA" id="ARBA00023125"/>
    </source>
</evidence>
<protein>
    <submittedName>
        <fullName evidence="6">DNA-binding transcriptional MerR regulator</fullName>
    </submittedName>
</protein>
<sequence length="169" mass="19760">MLTISKLARQAGIARSSLLYYERIGLLQPKLRGDNGYRWYGPEEVTRLESIMAYRSYGIAIDKIGELLDRNSKAQADILKEHFQQLDLEIKQLRQQQKAIIELLHLDQEVENDMVNKDTWVAIMRGAGLSDDDMTRWHQTFEKMEPEEHQKFLESLGIEQDEIAQIRKL</sequence>
<dbReference type="GO" id="GO:0003677">
    <property type="term" value="F:DNA binding"/>
    <property type="evidence" value="ECO:0007669"/>
    <property type="project" value="UniProtKB-KW"/>
</dbReference>
<dbReference type="PROSITE" id="PS50937">
    <property type="entry name" value="HTH_MERR_2"/>
    <property type="match status" value="1"/>
</dbReference>